<gene>
    <name evidence="1" type="ORF">PEDI_28770</name>
</gene>
<accession>A0AAN4W0P0</accession>
<protein>
    <submittedName>
        <fullName evidence="1">Uncharacterized protein</fullName>
    </submittedName>
</protein>
<dbReference type="Proteomes" id="UP001310022">
    <property type="component" value="Unassembled WGS sequence"/>
</dbReference>
<evidence type="ECO:0000313" key="1">
    <source>
        <dbReference type="EMBL" id="GJM62325.1"/>
    </source>
</evidence>
<dbReference type="RefSeq" id="WP_338237621.1">
    <property type="nucleotide sequence ID" value="NZ_BQKE01000001.1"/>
</dbReference>
<reference evidence="1 2" key="1">
    <citation type="submission" date="2021-12" db="EMBL/GenBank/DDBJ databases">
        <title>Genome sequencing of bacteria with rrn-lacking chromosome and rrn-plasmid.</title>
        <authorList>
            <person name="Anda M."/>
            <person name="Iwasaki W."/>
        </authorList>
    </citation>
    <scope>NUCLEOTIDE SEQUENCE [LARGE SCALE GENOMIC DNA]</scope>
    <source>
        <strain evidence="1 2">NBRC 15940</strain>
    </source>
</reference>
<dbReference type="EMBL" id="BQKE01000001">
    <property type="protein sequence ID" value="GJM62325.1"/>
    <property type="molecule type" value="Genomic_DNA"/>
</dbReference>
<organism evidence="1 2">
    <name type="scientific">Persicobacter diffluens</name>
    <dbReference type="NCBI Taxonomy" id="981"/>
    <lineage>
        <taxon>Bacteria</taxon>
        <taxon>Pseudomonadati</taxon>
        <taxon>Bacteroidota</taxon>
        <taxon>Cytophagia</taxon>
        <taxon>Cytophagales</taxon>
        <taxon>Persicobacteraceae</taxon>
        <taxon>Persicobacter</taxon>
    </lineage>
</organism>
<sequence length="150" mass="17423">MHLEQVKMKMRYSTPLTSVDHQVYREGFAKATFYYNNWQETLRSFVTNRHEDSGKLDVLLGDQDFDLWLEKQFIPAFPTYPMLKSLIVHQKKLSSSVKNLIFSKRNGASQTEIIKNYQDCVDDLNFCLDTVALIRKDISTPGSSQYLSTN</sequence>
<comment type="caution">
    <text evidence="1">The sequence shown here is derived from an EMBL/GenBank/DDBJ whole genome shotgun (WGS) entry which is preliminary data.</text>
</comment>
<name>A0AAN4W0P0_9BACT</name>
<keyword evidence="2" id="KW-1185">Reference proteome</keyword>
<dbReference type="AlphaFoldDB" id="A0AAN4W0P0"/>
<evidence type="ECO:0000313" key="2">
    <source>
        <dbReference type="Proteomes" id="UP001310022"/>
    </source>
</evidence>
<proteinExistence type="predicted"/>